<dbReference type="OrthoDB" id="3265815at2759"/>
<feature type="compositionally biased region" description="Polar residues" evidence="1">
    <location>
        <begin position="1"/>
        <end position="12"/>
    </location>
</feature>
<keyword evidence="3" id="KW-1185">Reference proteome</keyword>
<accession>A0A5C3N9T0</accession>
<feature type="region of interest" description="Disordered" evidence="1">
    <location>
        <begin position="1"/>
        <end position="27"/>
    </location>
</feature>
<dbReference type="Proteomes" id="UP000305948">
    <property type="component" value="Unassembled WGS sequence"/>
</dbReference>
<dbReference type="AlphaFoldDB" id="A0A5C3N9T0"/>
<name>A0A5C3N9T0_9AGAM</name>
<reference evidence="2 3" key="1">
    <citation type="journal article" date="2019" name="Nat. Ecol. Evol.">
        <title>Megaphylogeny resolves global patterns of mushroom evolution.</title>
        <authorList>
            <person name="Varga T."/>
            <person name="Krizsan K."/>
            <person name="Foldi C."/>
            <person name="Dima B."/>
            <person name="Sanchez-Garcia M."/>
            <person name="Sanchez-Ramirez S."/>
            <person name="Szollosi G.J."/>
            <person name="Szarkandi J.G."/>
            <person name="Papp V."/>
            <person name="Albert L."/>
            <person name="Andreopoulos W."/>
            <person name="Angelini C."/>
            <person name="Antonin V."/>
            <person name="Barry K.W."/>
            <person name="Bougher N.L."/>
            <person name="Buchanan P."/>
            <person name="Buyck B."/>
            <person name="Bense V."/>
            <person name="Catcheside P."/>
            <person name="Chovatia M."/>
            <person name="Cooper J."/>
            <person name="Damon W."/>
            <person name="Desjardin D."/>
            <person name="Finy P."/>
            <person name="Geml J."/>
            <person name="Haridas S."/>
            <person name="Hughes K."/>
            <person name="Justo A."/>
            <person name="Karasinski D."/>
            <person name="Kautmanova I."/>
            <person name="Kiss B."/>
            <person name="Kocsube S."/>
            <person name="Kotiranta H."/>
            <person name="LaButti K.M."/>
            <person name="Lechner B.E."/>
            <person name="Liimatainen K."/>
            <person name="Lipzen A."/>
            <person name="Lukacs Z."/>
            <person name="Mihaltcheva S."/>
            <person name="Morgado L.N."/>
            <person name="Niskanen T."/>
            <person name="Noordeloos M.E."/>
            <person name="Ohm R.A."/>
            <person name="Ortiz-Santana B."/>
            <person name="Ovrebo C."/>
            <person name="Racz N."/>
            <person name="Riley R."/>
            <person name="Savchenko A."/>
            <person name="Shiryaev A."/>
            <person name="Soop K."/>
            <person name="Spirin V."/>
            <person name="Szebenyi C."/>
            <person name="Tomsovsky M."/>
            <person name="Tulloss R.E."/>
            <person name="Uehling J."/>
            <person name="Grigoriev I.V."/>
            <person name="Vagvolgyi C."/>
            <person name="Papp T."/>
            <person name="Martin F.M."/>
            <person name="Miettinen O."/>
            <person name="Hibbett D.S."/>
            <person name="Nagy L.G."/>
        </authorList>
    </citation>
    <scope>NUCLEOTIDE SEQUENCE [LARGE SCALE GENOMIC DNA]</scope>
    <source>
        <strain evidence="2 3">OMC1185</strain>
    </source>
</reference>
<evidence type="ECO:0000313" key="3">
    <source>
        <dbReference type="Proteomes" id="UP000305948"/>
    </source>
</evidence>
<evidence type="ECO:0000313" key="2">
    <source>
        <dbReference type="EMBL" id="TFK50591.1"/>
    </source>
</evidence>
<proteinExistence type="predicted"/>
<sequence>MTCKQLSSTHQVPTPPPSEAASPCTPNPSLADGGVTVAVSTAFFPGAQIDSMPADLILASSDVVFFYVHSHKLLSSSNNKFNNLLRVDGGGCFKGGGNDVSGIPLVSVAENSAVLNILLHTLYYMPFSQYTPTLDILLAAVAGLKKYGMQVQEYVTQGTHLFQHLLLHAPLNPLEVYILAGSHDLQGLAVASSAHLLSFQLCNITDEMAQRMGPVYLKRLFFLHLGRIEALKRLLTAPPTAHEPTLTCNFMEQKEMVRAWALAAAYLAWDAKPDLPVSTVRQTMQPLADKLTCASCRQAMSDRIKQLITQWSAVKVAQILAFLKSTGSS</sequence>
<dbReference type="STRING" id="5364.A0A5C3N9T0"/>
<gene>
    <name evidence="2" type="ORF">OE88DRAFT_1631272</name>
</gene>
<evidence type="ECO:0008006" key="4">
    <source>
        <dbReference type="Google" id="ProtNLM"/>
    </source>
</evidence>
<protein>
    <recommendedName>
        <fullName evidence="4">BTB domain-containing protein</fullName>
    </recommendedName>
</protein>
<dbReference type="EMBL" id="ML213513">
    <property type="protein sequence ID" value="TFK50591.1"/>
    <property type="molecule type" value="Genomic_DNA"/>
</dbReference>
<evidence type="ECO:0000256" key="1">
    <source>
        <dbReference type="SAM" id="MobiDB-lite"/>
    </source>
</evidence>
<organism evidence="2 3">
    <name type="scientific">Heliocybe sulcata</name>
    <dbReference type="NCBI Taxonomy" id="5364"/>
    <lineage>
        <taxon>Eukaryota</taxon>
        <taxon>Fungi</taxon>
        <taxon>Dikarya</taxon>
        <taxon>Basidiomycota</taxon>
        <taxon>Agaricomycotina</taxon>
        <taxon>Agaricomycetes</taxon>
        <taxon>Gloeophyllales</taxon>
        <taxon>Gloeophyllaceae</taxon>
        <taxon>Heliocybe</taxon>
    </lineage>
</organism>